<dbReference type="Proteomes" id="UP000722791">
    <property type="component" value="Unassembled WGS sequence"/>
</dbReference>
<sequence>PTPPCITQEMPDGISSEEAASLGLPPVKTATKVMRPAGKQQQQQPQSRQKRGREQEEEDGDEEEQQRSRRTRLANAPCGKPRAAFVGGGQRKWTWRLCCPGDSAPQWPSCRGSDDRYIY</sequence>
<proteinExistence type="predicted"/>
<feature type="region of interest" description="Disordered" evidence="1">
    <location>
        <begin position="1"/>
        <end position="86"/>
    </location>
</feature>
<accession>A0A8J4D2Z4</accession>
<dbReference type="EMBL" id="BNCQ01000001">
    <property type="protein sequence ID" value="GIL94655.1"/>
    <property type="molecule type" value="Genomic_DNA"/>
</dbReference>
<protein>
    <submittedName>
        <fullName evidence="2">Uncharacterized protein</fullName>
    </submittedName>
</protein>
<feature type="compositionally biased region" description="Acidic residues" evidence="1">
    <location>
        <begin position="55"/>
        <end position="64"/>
    </location>
</feature>
<dbReference type="AlphaFoldDB" id="A0A8J4D2Z4"/>
<comment type="caution">
    <text evidence="2">The sequence shown here is derived from an EMBL/GenBank/DDBJ whole genome shotgun (WGS) entry which is preliminary data.</text>
</comment>
<evidence type="ECO:0000313" key="2">
    <source>
        <dbReference type="EMBL" id="GIL94655.1"/>
    </source>
</evidence>
<feature type="compositionally biased region" description="Low complexity" evidence="1">
    <location>
        <begin position="35"/>
        <end position="47"/>
    </location>
</feature>
<organism evidence="2 3">
    <name type="scientific">Volvox reticuliferus</name>
    <dbReference type="NCBI Taxonomy" id="1737510"/>
    <lineage>
        <taxon>Eukaryota</taxon>
        <taxon>Viridiplantae</taxon>
        <taxon>Chlorophyta</taxon>
        <taxon>core chlorophytes</taxon>
        <taxon>Chlorophyceae</taxon>
        <taxon>CS clade</taxon>
        <taxon>Chlamydomonadales</taxon>
        <taxon>Volvocaceae</taxon>
        <taxon>Volvox</taxon>
    </lineage>
</organism>
<name>A0A8J4D2Z4_9CHLO</name>
<gene>
    <name evidence="2" type="ORF">Vretimale_882</name>
</gene>
<feature type="non-terminal residue" evidence="2">
    <location>
        <position position="1"/>
    </location>
</feature>
<reference evidence="2" key="1">
    <citation type="journal article" date="2021" name="Proc. Natl. Acad. Sci. U.S.A.">
        <title>Three genomes in the algal genus Volvox reveal the fate of a haploid sex-determining region after a transition to homothallism.</title>
        <authorList>
            <person name="Yamamoto K."/>
            <person name="Hamaji T."/>
            <person name="Kawai-Toyooka H."/>
            <person name="Matsuzaki R."/>
            <person name="Takahashi F."/>
            <person name="Nishimura Y."/>
            <person name="Kawachi M."/>
            <person name="Noguchi H."/>
            <person name="Minakuchi Y."/>
            <person name="Umen J.G."/>
            <person name="Toyoda A."/>
            <person name="Nozaki H."/>
        </authorList>
    </citation>
    <scope>NUCLEOTIDE SEQUENCE</scope>
    <source>
        <strain evidence="2">NIES-3785</strain>
    </source>
</reference>
<evidence type="ECO:0000256" key="1">
    <source>
        <dbReference type="SAM" id="MobiDB-lite"/>
    </source>
</evidence>
<evidence type="ECO:0000313" key="3">
    <source>
        <dbReference type="Proteomes" id="UP000722791"/>
    </source>
</evidence>